<feature type="compositionally biased region" description="Low complexity" evidence="3">
    <location>
        <begin position="255"/>
        <end position="272"/>
    </location>
</feature>
<dbReference type="GO" id="GO:0006398">
    <property type="term" value="P:mRNA 3'-end processing by stem-loop binding and cleavage"/>
    <property type="evidence" value="ECO:0007669"/>
    <property type="project" value="TreeGrafter"/>
</dbReference>
<dbReference type="Gene3D" id="1.10.8.1120">
    <property type="entry name" value="Histone RNA hairpin-binding protein RNA-binding domain"/>
    <property type="match status" value="1"/>
</dbReference>
<evidence type="ECO:0000259" key="4">
    <source>
        <dbReference type="Pfam" id="PF15247"/>
    </source>
</evidence>
<dbReference type="PANTHER" id="PTHR17408">
    <property type="entry name" value="HISTONE RNA HAIRPIN-BINDING PROTEIN"/>
    <property type="match status" value="1"/>
</dbReference>
<dbReference type="Pfam" id="PF15247">
    <property type="entry name" value="SLBP_RNA_bind"/>
    <property type="match status" value="1"/>
</dbReference>
<dbReference type="AlphaFoldDB" id="A0AA36B592"/>
<reference evidence="5" key="1">
    <citation type="submission" date="2023-08" db="EMBL/GenBank/DDBJ databases">
        <authorList>
            <person name="Alioto T."/>
            <person name="Alioto T."/>
            <person name="Gomez Garrido J."/>
        </authorList>
    </citation>
    <scope>NUCLEOTIDE SEQUENCE</scope>
</reference>
<dbReference type="InterPro" id="IPR029344">
    <property type="entry name" value="SLBP_RNA_bind"/>
</dbReference>
<dbReference type="Proteomes" id="UP001162480">
    <property type="component" value="Chromosome 8"/>
</dbReference>
<dbReference type="GO" id="GO:0051028">
    <property type="term" value="P:mRNA transport"/>
    <property type="evidence" value="ECO:0007669"/>
    <property type="project" value="TreeGrafter"/>
</dbReference>
<dbReference type="GO" id="GO:0003729">
    <property type="term" value="F:mRNA binding"/>
    <property type="evidence" value="ECO:0007669"/>
    <property type="project" value="InterPro"/>
</dbReference>
<gene>
    <name evidence="5" type="ORF">OCTVUL_1B004505</name>
</gene>
<dbReference type="FunFam" id="1.10.8.1120:FF:000001">
    <property type="entry name" value="Histone RNA hairpin-binding protein-like"/>
    <property type="match status" value="1"/>
</dbReference>
<evidence type="ECO:0000256" key="2">
    <source>
        <dbReference type="ARBA" id="ARBA00022884"/>
    </source>
</evidence>
<keyword evidence="2" id="KW-0694">RNA-binding</keyword>
<protein>
    <submittedName>
        <fullName evidence="5">RNA hairpin-binding</fullName>
    </submittedName>
</protein>
<feature type="domain" description="Histone RNA hairpin-binding protein RNA-binding" evidence="4">
    <location>
        <begin position="181"/>
        <end position="248"/>
    </location>
</feature>
<dbReference type="InterPro" id="IPR026502">
    <property type="entry name" value="SLBP1/SLBP2"/>
</dbReference>
<organism evidence="5 6">
    <name type="scientific">Octopus vulgaris</name>
    <name type="common">Common octopus</name>
    <dbReference type="NCBI Taxonomy" id="6645"/>
    <lineage>
        <taxon>Eukaryota</taxon>
        <taxon>Metazoa</taxon>
        <taxon>Spiralia</taxon>
        <taxon>Lophotrochozoa</taxon>
        <taxon>Mollusca</taxon>
        <taxon>Cephalopoda</taxon>
        <taxon>Coleoidea</taxon>
        <taxon>Octopodiformes</taxon>
        <taxon>Octopoda</taxon>
        <taxon>Incirrata</taxon>
        <taxon>Octopodidae</taxon>
        <taxon>Octopus</taxon>
    </lineage>
</organism>
<evidence type="ECO:0000256" key="1">
    <source>
        <dbReference type="ARBA" id="ARBA00006151"/>
    </source>
</evidence>
<feature type="compositionally biased region" description="Polar residues" evidence="3">
    <location>
        <begin position="42"/>
        <end position="53"/>
    </location>
</feature>
<dbReference type="GO" id="GO:0071207">
    <property type="term" value="F:histone pre-mRNA stem-loop binding"/>
    <property type="evidence" value="ECO:0007669"/>
    <property type="project" value="TreeGrafter"/>
</dbReference>
<comment type="similarity">
    <text evidence="1">Belongs to the SLBP family.</text>
</comment>
<accession>A0AA36B592</accession>
<keyword evidence="6" id="KW-1185">Reference proteome</keyword>
<evidence type="ECO:0000256" key="3">
    <source>
        <dbReference type="SAM" id="MobiDB-lite"/>
    </source>
</evidence>
<evidence type="ECO:0000313" key="6">
    <source>
        <dbReference type="Proteomes" id="UP001162480"/>
    </source>
</evidence>
<name>A0AA36B592_OCTVU</name>
<proteinExistence type="inferred from homology"/>
<feature type="region of interest" description="Disordered" evidence="3">
    <location>
        <begin position="253"/>
        <end position="272"/>
    </location>
</feature>
<dbReference type="GO" id="GO:0005737">
    <property type="term" value="C:cytoplasm"/>
    <property type="evidence" value="ECO:0007669"/>
    <property type="project" value="TreeGrafter"/>
</dbReference>
<feature type="region of interest" description="Disordered" evidence="3">
    <location>
        <begin position="310"/>
        <end position="333"/>
    </location>
</feature>
<feature type="region of interest" description="Disordered" evidence="3">
    <location>
        <begin position="42"/>
        <end position="129"/>
    </location>
</feature>
<evidence type="ECO:0000313" key="5">
    <source>
        <dbReference type="EMBL" id="CAI9726902.1"/>
    </source>
</evidence>
<dbReference type="GO" id="GO:0071204">
    <property type="term" value="C:histone pre-mRNA 3'end processing complex"/>
    <property type="evidence" value="ECO:0007669"/>
    <property type="project" value="TreeGrafter"/>
</dbReference>
<sequence length="333" mass="38366">MFYFDFESEAHAPCLAGTYQLITSHTNINMDSLSAATSIHNVSFPDNNRMTTPRRNKDDRRQMSENSSPLRSPLRRDDACAGQNSRDNNQKLHQRRYRYKPQEFPPLPTTPEWTPPAQATTGVEWSKRATPKSEVDLTCDLQDYEHRARQEHKSLKRYCRKLELNQRGRKNTDKPTEIESDPNILMRRQKDIDYGMNTIGYDNYVKVIPRHKRKKTHPKTPNKYQKCSRRSWDGQMRNWRIALHQFDNVTSLSRDSVTSDNSSEISNSAVSEEVIEEEDIGFDIDIDLALESPPLSPSKDSLASPLEETVMLTDPSSENHVPRAVLSATDNIE</sequence>
<dbReference type="PANTHER" id="PTHR17408:SF0">
    <property type="entry name" value="HISTONE RNA HAIRPIN-BINDING PROTEIN"/>
    <property type="match status" value="1"/>
</dbReference>
<dbReference type="InterPro" id="IPR038294">
    <property type="entry name" value="SLBP_RNA_bind_sf"/>
</dbReference>
<dbReference type="EMBL" id="OX597821">
    <property type="protein sequence ID" value="CAI9726902.1"/>
    <property type="molecule type" value="Genomic_DNA"/>
</dbReference>